<organism evidence="2 3">
    <name type="scientific">Streptococcus australis</name>
    <dbReference type="NCBI Taxonomy" id="113107"/>
    <lineage>
        <taxon>Bacteria</taxon>
        <taxon>Bacillati</taxon>
        <taxon>Bacillota</taxon>
        <taxon>Bacilli</taxon>
        <taxon>Lactobacillales</taxon>
        <taxon>Streptococcaceae</taxon>
        <taxon>Streptococcus</taxon>
    </lineage>
</organism>
<sequence>MSKKYFLTIAIIIIIAIIILFCIDTQDFVLKIFRLNMEFWSSLISTIIGAIIGAVVTILGINLTLTEQKKQSKIDLFNSHRPYLRYRISIGVYPYRIIDQKQRTAVLDYEICNSNSSDDQFVIFPLDVENVGLGLAFITDVKAEVDGKTLDKDKKFREKIINKGENSVFYIKVTGVSHVDLKNLKLKITYKSFFGEIETDTISVAKREDGELQCFNREFEKSSDSYKELEKYFEKKNIKKYNDKRIYRKTTEETLKRGYIVKELFKEETT</sequence>
<reference evidence="2 3" key="1">
    <citation type="submission" date="2019-05" db="EMBL/GenBank/DDBJ databases">
        <authorList>
            <consortium name="Pathogen Informatics"/>
        </authorList>
    </citation>
    <scope>NUCLEOTIDE SEQUENCE [LARGE SCALE GENOMIC DNA]</scope>
    <source>
        <strain evidence="2 3">NCTC5338</strain>
    </source>
</reference>
<keyword evidence="1" id="KW-0812">Transmembrane</keyword>
<keyword evidence="1" id="KW-1133">Transmembrane helix</keyword>
<dbReference type="OrthoDB" id="9820514at2"/>
<dbReference type="EMBL" id="LR594040">
    <property type="protein sequence ID" value="VTS69494.1"/>
    <property type="molecule type" value="Genomic_DNA"/>
</dbReference>
<dbReference type="AlphaFoldDB" id="A0A4V0BR26"/>
<accession>A0A4V0BR26</accession>
<keyword evidence="1" id="KW-0472">Membrane</keyword>
<evidence type="ECO:0000256" key="1">
    <source>
        <dbReference type="SAM" id="Phobius"/>
    </source>
</evidence>
<gene>
    <name evidence="2" type="ORF">NCTC5338_00112</name>
</gene>
<protein>
    <submittedName>
        <fullName evidence="2">Uncharacterized protein</fullName>
    </submittedName>
</protein>
<dbReference type="Proteomes" id="UP000307982">
    <property type="component" value="Chromosome"/>
</dbReference>
<proteinExistence type="predicted"/>
<feature type="transmembrane region" description="Helical" evidence="1">
    <location>
        <begin position="5"/>
        <end position="23"/>
    </location>
</feature>
<evidence type="ECO:0000313" key="2">
    <source>
        <dbReference type="EMBL" id="VTS69494.1"/>
    </source>
</evidence>
<name>A0A4V0BR26_9STRE</name>
<evidence type="ECO:0000313" key="3">
    <source>
        <dbReference type="Proteomes" id="UP000307982"/>
    </source>
</evidence>
<feature type="transmembrane region" description="Helical" evidence="1">
    <location>
        <begin position="43"/>
        <end position="65"/>
    </location>
</feature>